<evidence type="ECO:0000313" key="1">
    <source>
        <dbReference type="EMBL" id="KRL12821.1"/>
    </source>
</evidence>
<dbReference type="RefSeq" id="WP_057820445.1">
    <property type="nucleotide sequence ID" value="NZ_AZEC01000006.1"/>
</dbReference>
<dbReference type="AlphaFoldDB" id="A0A0R1N4V9"/>
<dbReference type="EMBL" id="AZEC01000006">
    <property type="protein sequence ID" value="KRL12821.1"/>
    <property type="molecule type" value="Genomic_DNA"/>
</dbReference>
<dbReference type="PATRIC" id="fig|1423792.3.peg.2868"/>
<keyword evidence="2" id="KW-1185">Reference proteome</keyword>
<reference evidence="1 2" key="1">
    <citation type="journal article" date="2015" name="Genome Announc.">
        <title>Expanding the biotechnology potential of lactobacilli through comparative genomics of 213 strains and associated genera.</title>
        <authorList>
            <person name="Sun Z."/>
            <person name="Harris H.M."/>
            <person name="McCann A."/>
            <person name="Guo C."/>
            <person name="Argimon S."/>
            <person name="Zhang W."/>
            <person name="Yang X."/>
            <person name="Jeffery I.B."/>
            <person name="Cooney J.C."/>
            <person name="Kagawa T.F."/>
            <person name="Liu W."/>
            <person name="Song Y."/>
            <person name="Salvetti E."/>
            <person name="Wrobel A."/>
            <person name="Rasinkangas P."/>
            <person name="Parkhill J."/>
            <person name="Rea M.C."/>
            <person name="O'Sullivan O."/>
            <person name="Ritari J."/>
            <person name="Douillard F.P."/>
            <person name="Paul Ross R."/>
            <person name="Yang R."/>
            <person name="Briner A.E."/>
            <person name="Felis G.E."/>
            <person name="de Vos W.M."/>
            <person name="Barrangou R."/>
            <person name="Klaenhammer T.R."/>
            <person name="Caufield P.W."/>
            <person name="Cui Y."/>
            <person name="Zhang H."/>
            <person name="O'Toole P.W."/>
        </authorList>
    </citation>
    <scope>NUCLEOTIDE SEQUENCE [LARGE SCALE GENOMIC DNA]</scope>
    <source>
        <strain evidence="1 2">DSM 12744</strain>
    </source>
</reference>
<sequence>MPEEKLVQQAEVVTKQIKIALIERDVTQRRLSVIIGELPQQVSRAINGGMDPKSRRIRQKIYKVLKMEEEE</sequence>
<accession>A0A0R1N4V9</accession>
<dbReference type="GO" id="GO:0003677">
    <property type="term" value="F:DNA binding"/>
    <property type="evidence" value="ECO:0007669"/>
    <property type="project" value="InterPro"/>
</dbReference>
<evidence type="ECO:0008006" key="3">
    <source>
        <dbReference type="Google" id="ProtNLM"/>
    </source>
</evidence>
<dbReference type="Proteomes" id="UP000051330">
    <property type="component" value="Unassembled WGS sequence"/>
</dbReference>
<dbReference type="SUPFAM" id="SSF47413">
    <property type="entry name" value="lambda repressor-like DNA-binding domains"/>
    <property type="match status" value="1"/>
</dbReference>
<proteinExistence type="predicted"/>
<dbReference type="OrthoDB" id="2309397at2"/>
<protein>
    <recommendedName>
        <fullName evidence="3">HTH cro/C1-type domain-containing protein</fullName>
    </recommendedName>
</protein>
<comment type="caution">
    <text evidence="1">The sequence shown here is derived from an EMBL/GenBank/DDBJ whole genome shotgun (WGS) entry which is preliminary data.</text>
</comment>
<organism evidence="1 2">
    <name type="scientific">Schleiferilactobacillus perolens DSM 12744</name>
    <dbReference type="NCBI Taxonomy" id="1423792"/>
    <lineage>
        <taxon>Bacteria</taxon>
        <taxon>Bacillati</taxon>
        <taxon>Bacillota</taxon>
        <taxon>Bacilli</taxon>
        <taxon>Lactobacillales</taxon>
        <taxon>Lactobacillaceae</taxon>
        <taxon>Schleiferilactobacillus</taxon>
    </lineage>
</organism>
<dbReference type="InterPro" id="IPR010982">
    <property type="entry name" value="Lambda_DNA-bd_dom_sf"/>
</dbReference>
<evidence type="ECO:0000313" key="2">
    <source>
        <dbReference type="Proteomes" id="UP000051330"/>
    </source>
</evidence>
<dbReference type="STRING" id="1423792.FD09_GL002808"/>
<gene>
    <name evidence="1" type="ORF">FD09_GL002808</name>
</gene>
<name>A0A0R1N4V9_9LACO</name>